<dbReference type="RefSeq" id="WP_123216100.1">
    <property type="nucleotide sequence ID" value="NZ_RJTM01000078.1"/>
</dbReference>
<keyword evidence="4" id="KW-1185">Reference proteome</keyword>
<reference evidence="3 4" key="1">
    <citation type="submission" date="2018-10" db="EMBL/GenBank/DDBJ databases">
        <title>Sinomicrobium pectinilyticum sp. nov., a pectinase-producing bacterium isolated from alkaline and saline soil, and emended description of the genus Sinomicrobium.</title>
        <authorList>
            <person name="Cheng B."/>
            <person name="Li C."/>
            <person name="Lai Q."/>
            <person name="Du M."/>
            <person name="Shao Z."/>
            <person name="Xu P."/>
            <person name="Yang C."/>
        </authorList>
    </citation>
    <scope>NUCLEOTIDE SEQUENCE [LARGE SCALE GENOMIC DNA]</scope>
    <source>
        <strain evidence="3 4">5DNS001</strain>
    </source>
</reference>
<gene>
    <name evidence="3" type="ORF">ED312_11155</name>
</gene>
<sequence length="211" mass="23875">MKSQQNNEYKAFWDERYAEVAYSYGKAPNEFFKQWIQRFEPGSILLPADGEGRNGVFAAKLGWDVTSNDFSKAAEEKALQLAEQEQVSINFMVSDIEELDLPDGKFDAIALIFAHFSPEKISSIHKKLVKALKKDGIIIFEAYSKNHLEYRARNPKVGGPGNLDMLFSKADIERDFGGFEIILLEEAETELNEGKYHKGVGSVLRFVGKKK</sequence>
<feature type="domain" description="Methyltransferase" evidence="2">
    <location>
        <begin position="49"/>
        <end position="136"/>
    </location>
</feature>
<evidence type="ECO:0000259" key="2">
    <source>
        <dbReference type="Pfam" id="PF13649"/>
    </source>
</evidence>
<protein>
    <submittedName>
        <fullName evidence="3">Class I SAM-dependent methyltransferase</fullName>
    </submittedName>
</protein>
<evidence type="ECO:0000313" key="3">
    <source>
        <dbReference type="EMBL" id="RNL86683.1"/>
    </source>
</evidence>
<dbReference type="PANTHER" id="PTHR43861:SF3">
    <property type="entry name" value="PUTATIVE (AFU_ORTHOLOGUE AFUA_2G14390)-RELATED"/>
    <property type="match status" value="1"/>
</dbReference>
<accession>A0A3N0EFN8</accession>
<dbReference type="PANTHER" id="PTHR43861">
    <property type="entry name" value="TRANS-ACONITATE 2-METHYLTRANSFERASE-RELATED"/>
    <property type="match status" value="1"/>
</dbReference>
<dbReference type="Gene3D" id="3.40.50.150">
    <property type="entry name" value="Vaccinia Virus protein VP39"/>
    <property type="match status" value="1"/>
</dbReference>
<proteinExistence type="predicted"/>
<dbReference type="SUPFAM" id="SSF53335">
    <property type="entry name" value="S-adenosyl-L-methionine-dependent methyltransferases"/>
    <property type="match status" value="1"/>
</dbReference>
<keyword evidence="1 3" id="KW-0808">Transferase</keyword>
<dbReference type="EMBL" id="RJTM01000078">
    <property type="protein sequence ID" value="RNL86683.1"/>
    <property type="molecule type" value="Genomic_DNA"/>
</dbReference>
<dbReference type="InterPro" id="IPR041698">
    <property type="entry name" value="Methyltransf_25"/>
</dbReference>
<evidence type="ECO:0000313" key="4">
    <source>
        <dbReference type="Proteomes" id="UP000267469"/>
    </source>
</evidence>
<comment type="caution">
    <text evidence="3">The sequence shown here is derived from an EMBL/GenBank/DDBJ whole genome shotgun (WGS) entry which is preliminary data.</text>
</comment>
<dbReference type="GO" id="GO:0032259">
    <property type="term" value="P:methylation"/>
    <property type="evidence" value="ECO:0007669"/>
    <property type="project" value="UniProtKB-KW"/>
</dbReference>
<dbReference type="AlphaFoldDB" id="A0A3N0EFN8"/>
<dbReference type="Pfam" id="PF13649">
    <property type="entry name" value="Methyltransf_25"/>
    <property type="match status" value="1"/>
</dbReference>
<dbReference type="CDD" id="cd02440">
    <property type="entry name" value="AdoMet_MTases"/>
    <property type="match status" value="1"/>
</dbReference>
<dbReference type="GO" id="GO:0008168">
    <property type="term" value="F:methyltransferase activity"/>
    <property type="evidence" value="ECO:0007669"/>
    <property type="project" value="UniProtKB-KW"/>
</dbReference>
<keyword evidence="3" id="KW-0489">Methyltransferase</keyword>
<name>A0A3N0EFN8_SINP1</name>
<organism evidence="3 4">
    <name type="scientific">Sinomicrobium pectinilyticum</name>
    <dbReference type="NCBI Taxonomy" id="1084421"/>
    <lineage>
        <taxon>Bacteria</taxon>
        <taxon>Pseudomonadati</taxon>
        <taxon>Bacteroidota</taxon>
        <taxon>Flavobacteriia</taxon>
        <taxon>Flavobacteriales</taxon>
        <taxon>Flavobacteriaceae</taxon>
        <taxon>Sinomicrobium</taxon>
    </lineage>
</organism>
<evidence type="ECO:0000256" key="1">
    <source>
        <dbReference type="ARBA" id="ARBA00022679"/>
    </source>
</evidence>
<dbReference type="InterPro" id="IPR029063">
    <property type="entry name" value="SAM-dependent_MTases_sf"/>
</dbReference>
<dbReference type="OrthoDB" id="9804312at2"/>
<dbReference type="Proteomes" id="UP000267469">
    <property type="component" value="Unassembled WGS sequence"/>
</dbReference>